<evidence type="ECO:0000313" key="2">
    <source>
        <dbReference type="Proteomes" id="UP001157502"/>
    </source>
</evidence>
<keyword evidence="2" id="KW-1185">Reference proteome</keyword>
<dbReference type="Proteomes" id="UP001157502">
    <property type="component" value="Chromosome 13"/>
</dbReference>
<name>A0ACC2GFX4_DALPE</name>
<proteinExistence type="predicted"/>
<evidence type="ECO:0000313" key="1">
    <source>
        <dbReference type="EMBL" id="KAJ8002522.1"/>
    </source>
</evidence>
<reference evidence="1" key="1">
    <citation type="submission" date="2021-05" db="EMBL/GenBank/DDBJ databases">
        <authorList>
            <person name="Pan Q."/>
            <person name="Jouanno E."/>
            <person name="Zahm M."/>
            <person name="Klopp C."/>
            <person name="Cabau C."/>
            <person name="Louis A."/>
            <person name="Berthelot C."/>
            <person name="Parey E."/>
            <person name="Roest Crollius H."/>
            <person name="Montfort J."/>
            <person name="Robinson-Rechavi M."/>
            <person name="Bouchez O."/>
            <person name="Lampietro C."/>
            <person name="Lopez Roques C."/>
            <person name="Donnadieu C."/>
            <person name="Postlethwait J."/>
            <person name="Bobe J."/>
            <person name="Dillon D."/>
            <person name="Chandos A."/>
            <person name="von Hippel F."/>
            <person name="Guiguen Y."/>
        </authorList>
    </citation>
    <scope>NUCLEOTIDE SEQUENCE</scope>
    <source>
        <strain evidence="1">YG-Jan2019</strain>
    </source>
</reference>
<comment type="caution">
    <text evidence="1">The sequence shown here is derived from an EMBL/GenBank/DDBJ whole genome shotgun (WGS) entry which is preliminary data.</text>
</comment>
<organism evidence="1 2">
    <name type="scientific">Dallia pectoralis</name>
    <name type="common">Alaska blackfish</name>
    <dbReference type="NCBI Taxonomy" id="75939"/>
    <lineage>
        <taxon>Eukaryota</taxon>
        <taxon>Metazoa</taxon>
        <taxon>Chordata</taxon>
        <taxon>Craniata</taxon>
        <taxon>Vertebrata</taxon>
        <taxon>Euteleostomi</taxon>
        <taxon>Actinopterygii</taxon>
        <taxon>Neopterygii</taxon>
        <taxon>Teleostei</taxon>
        <taxon>Protacanthopterygii</taxon>
        <taxon>Esociformes</taxon>
        <taxon>Umbridae</taxon>
        <taxon>Dallia</taxon>
    </lineage>
</organism>
<accession>A0ACC2GFX4</accession>
<sequence>MTWKVFFILALTYRMSVCGGGQSCVDERMFKQQVFHEGQKGPYSLNCPLDLHLLQIQAQVTWLKDCSSLSETGAYLKFPSLDPNIQGNYTCTFKDNLTASFTVQLTIKESPCQQAPQFQSPDGVQSEVFEALGSSVVLNCTALLSWDSTDPQCERTSTFLWRKDGTALNLSLHIQNSSTWLPSSSQRMVSNVLQVQLREPSDFGLYSCEVRNISTFYSVQDAVHPSHTAAVIAAIFLLLILILTAIVYSRCSLNIKLWYRNCYGDYEISDGKLHDAYISYVNNEYDRKFVHFILKPHLENKSGQKLHLNDCDILPGAEPSAELLMNVSRCRRLIVVMSHAYLEQDWCCNNFRLGLLHLLELSQRPVIIITLEGQVKRMRPDVVQQLREQHHRLTLLSWSGSHSIPPSSVFWKKMSLAMPRRVLFQRPLAGDPQTLLQDDEDPILTLNPDYLDCRLDADPAGDLGLHAPAYKALTSRAPVLPVLPDFPSTPAPLAEPKLSDIDISDLGSRNYGPRNDFYCLVSEEDM</sequence>
<gene>
    <name evidence="1" type="ORF">DPEC_G00159780</name>
</gene>
<dbReference type="EMBL" id="CM055740">
    <property type="protein sequence ID" value="KAJ8002522.1"/>
    <property type="molecule type" value="Genomic_DNA"/>
</dbReference>
<protein>
    <submittedName>
        <fullName evidence="1">Uncharacterized protein</fullName>
    </submittedName>
</protein>